<evidence type="ECO:0000256" key="1">
    <source>
        <dbReference type="ARBA" id="ARBA00002486"/>
    </source>
</evidence>
<keyword evidence="3" id="KW-0119">Carbohydrate metabolism</keyword>
<dbReference type="Proteomes" id="UP001418796">
    <property type="component" value="Unassembled WGS sequence"/>
</dbReference>
<protein>
    <submittedName>
        <fullName evidence="4">ROK family transcriptional regulator</fullName>
    </submittedName>
</protein>
<gene>
    <name evidence="4" type="ORF">MKY91_19225</name>
</gene>
<dbReference type="SUPFAM" id="SSF46785">
    <property type="entry name" value="Winged helix' DNA-binding domain"/>
    <property type="match status" value="1"/>
</dbReference>
<evidence type="ECO:0000256" key="2">
    <source>
        <dbReference type="ARBA" id="ARBA00006479"/>
    </source>
</evidence>
<keyword evidence="5" id="KW-1185">Reference proteome</keyword>
<reference evidence="4 5" key="1">
    <citation type="submission" date="2024-03" db="EMBL/GenBank/DDBJ databases">
        <title>Bacilli Hybrid Assemblies.</title>
        <authorList>
            <person name="Kovac J."/>
        </authorList>
    </citation>
    <scope>NUCLEOTIDE SEQUENCE [LARGE SCALE GENOMIC DNA]</scope>
    <source>
        <strain evidence="4 5">FSL R7-0666</strain>
    </source>
</reference>
<name>A0ABU9VNN3_9BACI</name>
<dbReference type="InterPro" id="IPR043129">
    <property type="entry name" value="ATPase_NBD"/>
</dbReference>
<evidence type="ECO:0000256" key="3">
    <source>
        <dbReference type="ARBA" id="ARBA00022629"/>
    </source>
</evidence>
<keyword evidence="3" id="KW-0859">Xylose metabolism</keyword>
<evidence type="ECO:0000313" key="4">
    <source>
        <dbReference type="EMBL" id="MEN0645300.1"/>
    </source>
</evidence>
<dbReference type="SUPFAM" id="SSF53067">
    <property type="entry name" value="Actin-like ATPase domain"/>
    <property type="match status" value="1"/>
</dbReference>
<dbReference type="InterPro" id="IPR000600">
    <property type="entry name" value="ROK"/>
</dbReference>
<dbReference type="InterPro" id="IPR036388">
    <property type="entry name" value="WH-like_DNA-bd_sf"/>
</dbReference>
<organism evidence="4 5">
    <name type="scientific">Alkalicoccobacillus gibsonii</name>
    <dbReference type="NCBI Taxonomy" id="79881"/>
    <lineage>
        <taxon>Bacteria</taxon>
        <taxon>Bacillati</taxon>
        <taxon>Bacillota</taxon>
        <taxon>Bacilli</taxon>
        <taxon>Bacillales</taxon>
        <taxon>Bacillaceae</taxon>
        <taxon>Alkalicoccobacillus</taxon>
    </lineage>
</organism>
<dbReference type="InterPro" id="IPR036390">
    <property type="entry name" value="WH_DNA-bd_sf"/>
</dbReference>
<dbReference type="PROSITE" id="PS01125">
    <property type="entry name" value="ROK"/>
    <property type="match status" value="1"/>
</dbReference>
<dbReference type="InterPro" id="IPR049874">
    <property type="entry name" value="ROK_cs"/>
</dbReference>
<evidence type="ECO:0000313" key="5">
    <source>
        <dbReference type="Proteomes" id="UP001418796"/>
    </source>
</evidence>
<dbReference type="PANTHER" id="PTHR18964">
    <property type="entry name" value="ROK (REPRESSOR, ORF, KINASE) FAMILY"/>
    <property type="match status" value="1"/>
</dbReference>
<accession>A0ABU9VNN3</accession>
<dbReference type="PANTHER" id="PTHR18964:SF149">
    <property type="entry name" value="BIFUNCTIONAL UDP-N-ACETYLGLUCOSAMINE 2-EPIMERASE_N-ACETYLMANNOSAMINE KINASE"/>
    <property type="match status" value="1"/>
</dbReference>
<comment type="caution">
    <text evidence="4">The sequence shown here is derived from an EMBL/GenBank/DDBJ whole genome shotgun (WGS) entry which is preliminary data.</text>
</comment>
<sequence>MSQLFSKLSREQMKTFNQKVILKLLKEHGVLSKAQLSKISQLTVPAVTGIIQTLLQSKLIEEIGPTKTSRGRFPATYKIRSNGIHILAVTIATTFAKAAIINLDGEVKEICQTTLPKHVTSEQALSYVEKLVQQCNPDQYQIIGMGAGLHGIVDTEKGVLVFPPQLSWRSFPILEELEKRFSYPILIDNDCNTLVLAERWFGQAKEGETTVTLNVDYGIGAGIYMNNNLFRGSHYAAGQIGHTIVAEDGLECPCGNRGCLEMHASEPSIIRDVKSKIESGSASIATDLAENVQSIQIQHVYEAALLNDELAISMLSRAGALSGKAASSLVNILNPDRLILSGGILKSNHTFFEPFQKAIQTNSIQASTQSLEIVKSDLGTHADVIGAACLWIDQLFDSSIALESIIHISNLDD</sequence>
<dbReference type="Gene3D" id="1.10.10.10">
    <property type="entry name" value="Winged helix-like DNA-binding domain superfamily/Winged helix DNA-binding domain"/>
    <property type="match status" value="1"/>
</dbReference>
<comment type="function">
    <text evidence="1">Transcriptional repressor of xylose-utilizing enzymes.</text>
</comment>
<dbReference type="EMBL" id="JBCITK010000001">
    <property type="protein sequence ID" value="MEN0645300.1"/>
    <property type="molecule type" value="Genomic_DNA"/>
</dbReference>
<dbReference type="Pfam" id="PF00480">
    <property type="entry name" value="ROK"/>
    <property type="match status" value="1"/>
</dbReference>
<comment type="similarity">
    <text evidence="2">Belongs to the ROK (NagC/XylR) family.</text>
</comment>
<dbReference type="RefSeq" id="WP_343131877.1">
    <property type="nucleotide sequence ID" value="NZ_JBCITK010000001.1"/>
</dbReference>
<dbReference type="Gene3D" id="3.30.420.40">
    <property type="match status" value="2"/>
</dbReference>
<proteinExistence type="inferred from homology"/>